<reference evidence="2" key="1">
    <citation type="journal article" date="2022" name="Mol. Ecol. Resour.">
        <title>The genomes of chicory, endive, great burdock and yacon provide insights into Asteraceae palaeo-polyploidization history and plant inulin production.</title>
        <authorList>
            <person name="Fan W."/>
            <person name="Wang S."/>
            <person name="Wang H."/>
            <person name="Wang A."/>
            <person name="Jiang F."/>
            <person name="Liu H."/>
            <person name="Zhao H."/>
            <person name="Xu D."/>
            <person name="Zhang Y."/>
        </authorList>
    </citation>
    <scope>NUCLEOTIDE SEQUENCE [LARGE SCALE GENOMIC DNA]</scope>
    <source>
        <strain evidence="2">cv. Punajuju</strain>
    </source>
</reference>
<dbReference type="EMBL" id="CM042013">
    <property type="protein sequence ID" value="KAI3738554.1"/>
    <property type="molecule type" value="Genomic_DNA"/>
</dbReference>
<reference evidence="1 2" key="2">
    <citation type="journal article" date="2022" name="Mol. Ecol. Resour.">
        <title>The genomes of chicory, endive, great burdock and yacon provide insights into Asteraceae paleo-polyploidization history and plant inulin production.</title>
        <authorList>
            <person name="Fan W."/>
            <person name="Wang S."/>
            <person name="Wang H."/>
            <person name="Wang A."/>
            <person name="Jiang F."/>
            <person name="Liu H."/>
            <person name="Zhao H."/>
            <person name="Xu D."/>
            <person name="Zhang Y."/>
        </authorList>
    </citation>
    <scope>NUCLEOTIDE SEQUENCE [LARGE SCALE GENOMIC DNA]</scope>
    <source>
        <strain evidence="2">cv. Punajuju</strain>
        <tissue evidence="1">Leaves</tissue>
    </source>
</reference>
<evidence type="ECO:0000313" key="1">
    <source>
        <dbReference type="EMBL" id="KAI3738554.1"/>
    </source>
</evidence>
<dbReference type="Proteomes" id="UP001055811">
    <property type="component" value="Linkage Group LG05"/>
</dbReference>
<name>A0ACB9CW58_CICIN</name>
<evidence type="ECO:0000313" key="2">
    <source>
        <dbReference type="Proteomes" id="UP001055811"/>
    </source>
</evidence>
<sequence length="155" mass="17006">MKSSKLITWIDPSVGVTAGMGDLGEVKVDLIEREENRGEAAKGLYSLRRLLLCILKCFDASPSNLALPSRIPVGGLLLHPQSMEKNLLTVTVLKFIKDLNPLSALPKLEIKILLIFLDIRNACPVCRGFNSDTLIGLVIVNITFQGYRTDVSSVQ</sequence>
<accession>A0ACB9CW58</accession>
<protein>
    <submittedName>
        <fullName evidence="1">Uncharacterized protein</fullName>
    </submittedName>
</protein>
<comment type="caution">
    <text evidence="1">The sequence shown here is derived from an EMBL/GenBank/DDBJ whole genome shotgun (WGS) entry which is preliminary data.</text>
</comment>
<proteinExistence type="predicted"/>
<keyword evidence="2" id="KW-1185">Reference proteome</keyword>
<gene>
    <name evidence="1" type="ORF">L2E82_28590</name>
</gene>
<organism evidence="1 2">
    <name type="scientific">Cichorium intybus</name>
    <name type="common">Chicory</name>
    <dbReference type="NCBI Taxonomy" id="13427"/>
    <lineage>
        <taxon>Eukaryota</taxon>
        <taxon>Viridiplantae</taxon>
        <taxon>Streptophyta</taxon>
        <taxon>Embryophyta</taxon>
        <taxon>Tracheophyta</taxon>
        <taxon>Spermatophyta</taxon>
        <taxon>Magnoliopsida</taxon>
        <taxon>eudicotyledons</taxon>
        <taxon>Gunneridae</taxon>
        <taxon>Pentapetalae</taxon>
        <taxon>asterids</taxon>
        <taxon>campanulids</taxon>
        <taxon>Asterales</taxon>
        <taxon>Asteraceae</taxon>
        <taxon>Cichorioideae</taxon>
        <taxon>Cichorieae</taxon>
        <taxon>Cichoriinae</taxon>
        <taxon>Cichorium</taxon>
    </lineage>
</organism>